<dbReference type="GeneID" id="25380456"/>
<gene>
    <name evidence="3" type="ORF">EMH_0058300</name>
</gene>
<accession>U6JYA5</accession>
<feature type="compositionally biased region" description="Pro residues" evidence="1">
    <location>
        <begin position="269"/>
        <end position="279"/>
    </location>
</feature>
<keyword evidence="4" id="KW-1185">Reference proteome</keyword>
<dbReference type="Proteomes" id="UP000030744">
    <property type="component" value="Unassembled WGS sequence"/>
</dbReference>
<dbReference type="RefSeq" id="XP_013353022.1">
    <property type="nucleotide sequence ID" value="XM_013497568.1"/>
</dbReference>
<dbReference type="AlphaFoldDB" id="U6JYA5"/>
<organism evidence="3 4">
    <name type="scientific">Eimeria mitis</name>
    <dbReference type="NCBI Taxonomy" id="44415"/>
    <lineage>
        <taxon>Eukaryota</taxon>
        <taxon>Sar</taxon>
        <taxon>Alveolata</taxon>
        <taxon>Apicomplexa</taxon>
        <taxon>Conoidasida</taxon>
        <taxon>Coccidia</taxon>
        <taxon>Eucoccidiorida</taxon>
        <taxon>Eimeriorina</taxon>
        <taxon>Eimeriidae</taxon>
        <taxon>Eimeria</taxon>
    </lineage>
</organism>
<feature type="compositionally biased region" description="Low complexity" evidence="1">
    <location>
        <begin position="395"/>
        <end position="411"/>
    </location>
</feature>
<protein>
    <submittedName>
        <fullName evidence="3">Uncharacterized protein</fullName>
    </submittedName>
</protein>
<feature type="region of interest" description="Disordered" evidence="1">
    <location>
        <begin position="262"/>
        <end position="287"/>
    </location>
</feature>
<evidence type="ECO:0000313" key="3">
    <source>
        <dbReference type="EMBL" id="CDJ30455.1"/>
    </source>
</evidence>
<feature type="region of interest" description="Disordered" evidence="1">
    <location>
        <begin position="384"/>
        <end position="411"/>
    </location>
</feature>
<proteinExistence type="predicted"/>
<keyword evidence="2" id="KW-0812">Transmembrane</keyword>
<feature type="transmembrane region" description="Helical" evidence="2">
    <location>
        <begin position="56"/>
        <end position="77"/>
    </location>
</feature>
<name>U6JYA5_9EIME</name>
<keyword evidence="2" id="KW-1133">Transmembrane helix</keyword>
<keyword evidence="2" id="KW-0472">Membrane</keyword>
<sequence>MVPDSQLRGTPFPSYNSSEHGISAILKGQSAINYKDELQYRPRPSTASSTRRLRQLLASVAAVSAVVFITYVCSVSIGKGIAAVPFGRKLADRRGGEECDVSQASQRTGSSAETSSEGQQAMIAHIEALQAQGLETVVEETPLQPPPPPLDPGLDSLIDSVLFGINDPSSEDIWLADELQLHPTADSPFGSMPSRSVSESAAIDFKQVPPLPPLDPGLDSLIDSVLAGAAATVSKDLWLTDEPQQRPSVDYSVGLRPAVLGGASETPMVPTPHRPPPTLDPSVDPRADSVSSRVEHLTSEDVWIHDAVPLHPTPGSSSVSMSPALAGHSELLGGNPVERNIEYVLPSVTSTLPGVPKRVIEGRNVTMGLPQALTAQPLAFAKERMATSSEEPVDDSLPSSSGDSPDSSQLPSGVTLFQYSGSVVQPAPVEELPTDATVTSHFRWLGDLFPAIPVDVLRTHPFYRHPQEIASTLMTALEYYRRGLRPPVLMVVGLKATLFCRPGSTKFKAEQWEPWRQDAAEWRDSLQLNVAWSNK</sequence>
<evidence type="ECO:0000313" key="4">
    <source>
        <dbReference type="Proteomes" id="UP000030744"/>
    </source>
</evidence>
<dbReference type="OrthoDB" id="348121at2759"/>
<evidence type="ECO:0000256" key="2">
    <source>
        <dbReference type="SAM" id="Phobius"/>
    </source>
</evidence>
<dbReference type="EMBL" id="HG682527">
    <property type="protein sequence ID" value="CDJ30455.1"/>
    <property type="molecule type" value="Genomic_DNA"/>
</dbReference>
<feature type="compositionally biased region" description="Polar residues" evidence="1">
    <location>
        <begin position="102"/>
        <end position="119"/>
    </location>
</feature>
<reference evidence="3" key="2">
    <citation type="submission" date="2013-10" db="EMBL/GenBank/DDBJ databases">
        <authorList>
            <person name="Aslett M."/>
        </authorList>
    </citation>
    <scope>NUCLEOTIDE SEQUENCE [LARGE SCALE GENOMIC DNA]</scope>
    <source>
        <strain evidence="3">Houghton</strain>
    </source>
</reference>
<feature type="region of interest" description="Disordered" evidence="1">
    <location>
        <begin position="97"/>
        <end position="119"/>
    </location>
</feature>
<evidence type="ECO:0000256" key="1">
    <source>
        <dbReference type="SAM" id="MobiDB-lite"/>
    </source>
</evidence>
<dbReference type="VEuPathDB" id="ToxoDB:EMH_0058300"/>
<reference evidence="3" key="1">
    <citation type="submission" date="2013-10" db="EMBL/GenBank/DDBJ databases">
        <title>Genomic analysis of the causative agents of coccidiosis in chickens.</title>
        <authorList>
            <person name="Reid A.J."/>
            <person name="Blake D."/>
            <person name="Billington K."/>
            <person name="Browne H."/>
            <person name="Dunn M."/>
            <person name="Hung S."/>
            <person name="Kawahara F."/>
            <person name="Miranda-Saavedra D."/>
            <person name="Mourier T."/>
            <person name="Nagra H."/>
            <person name="Otto T.D."/>
            <person name="Rawlings N."/>
            <person name="Sanchez A."/>
            <person name="Sanders M."/>
            <person name="Subramaniam C."/>
            <person name="Tay Y."/>
            <person name="Dear P."/>
            <person name="Doerig C."/>
            <person name="Gruber A."/>
            <person name="Parkinson J."/>
            <person name="Shirley M."/>
            <person name="Wan K.L."/>
            <person name="Berriman M."/>
            <person name="Tomley F."/>
            <person name="Pain A."/>
        </authorList>
    </citation>
    <scope>NUCLEOTIDE SEQUENCE [LARGE SCALE GENOMIC DNA]</scope>
    <source>
        <strain evidence="3">Houghton</strain>
    </source>
</reference>